<evidence type="ECO:0000313" key="2">
    <source>
        <dbReference type="Proteomes" id="UP000215914"/>
    </source>
</evidence>
<reference evidence="1" key="2">
    <citation type="submission" date="2020-06" db="EMBL/GenBank/DDBJ databases">
        <title>Helianthus annuus Genome sequencing and assembly Release 2.</title>
        <authorList>
            <person name="Gouzy J."/>
            <person name="Langlade N."/>
            <person name="Munos S."/>
        </authorList>
    </citation>
    <scope>NUCLEOTIDE SEQUENCE</scope>
    <source>
        <tissue evidence="1">Leaves</tissue>
    </source>
</reference>
<gene>
    <name evidence="1" type="ORF">HanXRQr2_Chr04g0184291</name>
</gene>
<reference evidence="1" key="1">
    <citation type="journal article" date="2017" name="Nature">
        <title>The sunflower genome provides insights into oil metabolism, flowering and Asterid evolution.</title>
        <authorList>
            <person name="Badouin H."/>
            <person name="Gouzy J."/>
            <person name="Grassa C.J."/>
            <person name="Murat F."/>
            <person name="Staton S.E."/>
            <person name="Cottret L."/>
            <person name="Lelandais-Briere C."/>
            <person name="Owens G.L."/>
            <person name="Carrere S."/>
            <person name="Mayjonade B."/>
            <person name="Legrand L."/>
            <person name="Gill N."/>
            <person name="Kane N.C."/>
            <person name="Bowers J.E."/>
            <person name="Hubner S."/>
            <person name="Bellec A."/>
            <person name="Berard A."/>
            <person name="Berges H."/>
            <person name="Blanchet N."/>
            <person name="Boniface M.C."/>
            <person name="Brunel D."/>
            <person name="Catrice O."/>
            <person name="Chaidir N."/>
            <person name="Claudel C."/>
            <person name="Donnadieu C."/>
            <person name="Faraut T."/>
            <person name="Fievet G."/>
            <person name="Helmstetter N."/>
            <person name="King M."/>
            <person name="Knapp S.J."/>
            <person name="Lai Z."/>
            <person name="Le Paslier M.C."/>
            <person name="Lippi Y."/>
            <person name="Lorenzon L."/>
            <person name="Mandel J.R."/>
            <person name="Marage G."/>
            <person name="Marchand G."/>
            <person name="Marquand E."/>
            <person name="Bret-Mestries E."/>
            <person name="Morien E."/>
            <person name="Nambeesan S."/>
            <person name="Nguyen T."/>
            <person name="Pegot-Espagnet P."/>
            <person name="Pouilly N."/>
            <person name="Raftis F."/>
            <person name="Sallet E."/>
            <person name="Schiex T."/>
            <person name="Thomas J."/>
            <person name="Vandecasteele C."/>
            <person name="Vares D."/>
            <person name="Vear F."/>
            <person name="Vautrin S."/>
            <person name="Crespi M."/>
            <person name="Mangin B."/>
            <person name="Burke J.M."/>
            <person name="Salse J."/>
            <person name="Munos S."/>
            <person name="Vincourt P."/>
            <person name="Rieseberg L.H."/>
            <person name="Langlade N.B."/>
        </authorList>
    </citation>
    <scope>NUCLEOTIDE SEQUENCE</scope>
    <source>
        <tissue evidence="1">Leaves</tissue>
    </source>
</reference>
<organism evidence="1 2">
    <name type="scientific">Helianthus annuus</name>
    <name type="common">Common sunflower</name>
    <dbReference type="NCBI Taxonomy" id="4232"/>
    <lineage>
        <taxon>Eukaryota</taxon>
        <taxon>Viridiplantae</taxon>
        <taxon>Streptophyta</taxon>
        <taxon>Embryophyta</taxon>
        <taxon>Tracheophyta</taxon>
        <taxon>Spermatophyta</taxon>
        <taxon>Magnoliopsida</taxon>
        <taxon>eudicotyledons</taxon>
        <taxon>Gunneridae</taxon>
        <taxon>Pentapetalae</taxon>
        <taxon>asterids</taxon>
        <taxon>campanulids</taxon>
        <taxon>Asterales</taxon>
        <taxon>Asteraceae</taxon>
        <taxon>Asteroideae</taxon>
        <taxon>Heliantheae alliance</taxon>
        <taxon>Heliantheae</taxon>
        <taxon>Helianthus</taxon>
    </lineage>
</organism>
<sequence length="62" mass="7502">MVLFDTLDEELKVVLKLCTWERNEWYIYDDGDFKTDPWDVLKADSVVIPIQFRHEYTFLQSS</sequence>
<keyword evidence="2" id="KW-1185">Reference proteome</keyword>
<proteinExistence type="predicted"/>
<dbReference type="Gramene" id="mRNA:HanXRQr2_Chr04g0184291">
    <property type="protein sequence ID" value="mRNA:HanXRQr2_Chr04g0184291"/>
    <property type="gene ID" value="HanXRQr2_Chr04g0184291"/>
</dbReference>
<accession>A0A9K3NUB1</accession>
<dbReference type="Proteomes" id="UP000215914">
    <property type="component" value="Unassembled WGS sequence"/>
</dbReference>
<evidence type="ECO:0000313" key="1">
    <source>
        <dbReference type="EMBL" id="KAF5811688.1"/>
    </source>
</evidence>
<comment type="caution">
    <text evidence="1">The sequence shown here is derived from an EMBL/GenBank/DDBJ whole genome shotgun (WGS) entry which is preliminary data.</text>
</comment>
<dbReference type="AlphaFoldDB" id="A0A9K3NUB1"/>
<protein>
    <submittedName>
        <fullName evidence="1">Uncharacterized protein</fullName>
    </submittedName>
</protein>
<name>A0A9K3NUB1_HELAN</name>
<dbReference type="EMBL" id="MNCJ02000319">
    <property type="protein sequence ID" value="KAF5811688.1"/>
    <property type="molecule type" value="Genomic_DNA"/>
</dbReference>